<keyword evidence="2" id="KW-0964">Secreted</keyword>
<keyword evidence="3" id="KW-0732">Signal</keyword>
<proteinExistence type="predicted"/>
<evidence type="ECO:0000256" key="5">
    <source>
        <dbReference type="ARBA" id="ARBA00023157"/>
    </source>
</evidence>
<dbReference type="Pfam" id="PF11703">
    <property type="entry name" value="UPF0506"/>
    <property type="match status" value="1"/>
</dbReference>
<evidence type="ECO:0000256" key="1">
    <source>
        <dbReference type="ARBA" id="ARBA00004613"/>
    </source>
</evidence>
<evidence type="ECO:0000259" key="6">
    <source>
        <dbReference type="Pfam" id="PF11703"/>
    </source>
</evidence>
<evidence type="ECO:0000256" key="2">
    <source>
        <dbReference type="ARBA" id="ARBA00022525"/>
    </source>
</evidence>
<keyword evidence="8" id="KW-1185">Reference proteome</keyword>
<evidence type="ECO:0000313" key="8">
    <source>
        <dbReference type="Proteomes" id="UP000324629"/>
    </source>
</evidence>
<sequence>MGALTVDCALRLVFMTRMRKGVDICQFSVPYLMDYHAHMFMFTPISEAQADDCKEIGETCDGTVFNRCCGELRCQRTFTSRGTCQTCIVDGYLCGTNSHCCSKNCYFFQCRSS</sequence>
<keyword evidence="5" id="KW-1015">Disulfide bond</keyword>
<dbReference type="AlphaFoldDB" id="A0A5J4NIA8"/>
<reference evidence="7 8" key="1">
    <citation type="journal article" date="2019" name="Gigascience">
        <title>Whole-genome sequence of the oriental lung fluke Paragonimus westermani.</title>
        <authorList>
            <person name="Oey H."/>
            <person name="Zakrzewski M."/>
            <person name="Narain K."/>
            <person name="Devi K.R."/>
            <person name="Agatsuma T."/>
            <person name="Nawaratna S."/>
            <person name="Gobert G.N."/>
            <person name="Jones M.K."/>
            <person name="Ragan M.A."/>
            <person name="McManus D.P."/>
            <person name="Krause L."/>
        </authorList>
    </citation>
    <scope>NUCLEOTIDE SEQUENCE [LARGE SCALE GENOMIC DNA]</scope>
    <source>
        <strain evidence="7 8">IND2009</strain>
    </source>
</reference>
<comment type="subcellular location">
    <subcellularLocation>
        <location evidence="1">Secreted</location>
    </subcellularLocation>
</comment>
<accession>A0A5J4NIA8</accession>
<keyword evidence="4" id="KW-0960">Knottin</keyword>
<dbReference type="InterPro" id="IPR021712">
    <property type="entry name" value="UPF0506"/>
</dbReference>
<comment type="caution">
    <text evidence="7">The sequence shown here is derived from an EMBL/GenBank/DDBJ whole genome shotgun (WGS) entry which is preliminary data.</text>
</comment>
<feature type="domain" description="UPF0506" evidence="6">
    <location>
        <begin position="53"/>
        <end position="110"/>
    </location>
</feature>
<name>A0A5J4NIA8_9TREM</name>
<dbReference type="Proteomes" id="UP000324629">
    <property type="component" value="Unassembled WGS sequence"/>
</dbReference>
<evidence type="ECO:0000256" key="3">
    <source>
        <dbReference type="ARBA" id="ARBA00022729"/>
    </source>
</evidence>
<gene>
    <name evidence="7" type="ORF">DEA37_0012261</name>
</gene>
<dbReference type="GO" id="GO:0005576">
    <property type="term" value="C:extracellular region"/>
    <property type="evidence" value="ECO:0007669"/>
    <property type="project" value="UniProtKB-SubCell"/>
</dbReference>
<dbReference type="EMBL" id="QNGE01002646">
    <property type="protein sequence ID" value="KAA3675233.1"/>
    <property type="molecule type" value="Genomic_DNA"/>
</dbReference>
<evidence type="ECO:0000256" key="4">
    <source>
        <dbReference type="ARBA" id="ARBA00022854"/>
    </source>
</evidence>
<organism evidence="7 8">
    <name type="scientific">Paragonimus westermani</name>
    <dbReference type="NCBI Taxonomy" id="34504"/>
    <lineage>
        <taxon>Eukaryota</taxon>
        <taxon>Metazoa</taxon>
        <taxon>Spiralia</taxon>
        <taxon>Lophotrochozoa</taxon>
        <taxon>Platyhelminthes</taxon>
        <taxon>Trematoda</taxon>
        <taxon>Digenea</taxon>
        <taxon>Plagiorchiida</taxon>
        <taxon>Troglotremata</taxon>
        <taxon>Troglotrematidae</taxon>
        <taxon>Paragonimus</taxon>
    </lineage>
</organism>
<protein>
    <recommendedName>
        <fullName evidence="6">UPF0506 domain-containing protein</fullName>
    </recommendedName>
</protein>
<evidence type="ECO:0000313" key="7">
    <source>
        <dbReference type="EMBL" id="KAA3675233.1"/>
    </source>
</evidence>